<protein>
    <submittedName>
        <fullName evidence="10">Lipoprotein-releasing system permease protein</fullName>
    </submittedName>
</protein>
<evidence type="ECO:0000256" key="2">
    <source>
        <dbReference type="ARBA" id="ARBA00005236"/>
    </source>
</evidence>
<name>A0A4V3E8R1_9FLAO</name>
<dbReference type="EMBL" id="SOAG01000008">
    <property type="protein sequence ID" value="TDS61545.1"/>
    <property type="molecule type" value="Genomic_DNA"/>
</dbReference>
<evidence type="ECO:0000256" key="1">
    <source>
        <dbReference type="ARBA" id="ARBA00004651"/>
    </source>
</evidence>
<evidence type="ECO:0000256" key="5">
    <source>
        <dbReference type="ARBA" id="ARBA00022989"/>
    </source>
</evidence>
<evidence type="ECO:0000259" key="9">
    <source>
        <dbReference type="Pfam" id="PF12704"/>
    </source>
</evidence>
<comment type="caution">
    <text evidence="10">The sequence shown here is derived from an EMBL/GenBank/DDBJ whole genome shotgun (WGS) entry which is preliminary data.</text>
</comment>
<gene>
    <name evidence="10" type="ORF">C8P70_10886</name>
</gene>
<feature type="transmembrane region" description="Helical" evidence="7">
    <location>
        <begin position="322"/>
        <end position="349"/>
    </location>
</feature>
<dbReference type="GO" id="GO:0044874">
    <property type="term" value="P:lipoprotein localization to outer membrane"/>
    <property type="evidence" value="ECO:0007669"/>
    <property type="project" value="TreeGrafter"/>
</dbReference>
<accession>A0A4V3E8R1</accession>
<dbReference type="Pfam" id="PF12704">
    <property type="entry name" value="MacB_PCD"/>
    <property type="match status" value="1"/>
</dbReference>
<dbReference type="Pfam" id="PF02687">
    <property type="entry name" value="FtsX"/>
    <property type="match status" value="1"/>
</dbReference>
<evidence type="ECO:0000256" key="3">
    <source>
        <dbReference type="ARBA" id="ARBA00022475"/>
    </source>
</evidence>
<dbReference type="InterPro" id="IPR003838">
    <property type="entry name" value="ABC3_permease_C"/>
</dbReference>
<sequence length="402" mass="45051">MRFSFYIAWRYAFSKSKSKAINIITAIASVGIVVSAMAMFVVLSVFSGLRTFSLSFTNELDPELKVFSEKGKSFEISQEQIRALQTSGLFEGIAKVVEDRLLFTFHEKQTVAFVKGVDERYNEVSAFEDKVEYGRWVEPESNDAVVGLGISYLFSMGLFDVDNAFEVVAMKPGKGVINNPEDAFIRKHLTPVGIYILGNEDLDDKYVFTTLELARELLSLSENEITNLELKLANGVSEKAAIAKIKEVLGESFIVKNRIQLNDGLYRMLNTENAVTYLILLLVVIIALFTLIGALIMIILEKQANIKTLSHLGVNLQRLRKIFLYQGMIISALGGLLGVMLGVIVVLLQQHFVFIMIREGFPYPIEFNFMNVILVLVSIFILGFIAAYIASSRVNKSYLQKV</sequence>
<dbReference type="PANTHER" id="PTHR30489">
    <property type="entry name" value="LIPOPROTEIN-RELEASING SYSTEM TRANSMEMBRANE PROTEIN LOLE"/>
    <property type="match status" value="1"/>
</dbReference>
<keyword evidence="10" id="KW-0449">Lipoprotein</keyword>
<reference evidence="10 11" key="1">
    <citation type="submission" date="2019-03" db="EMBL/GenBank/DDBJ databases">
        <title>Genomic Encyclopedia of Archaeal and Bacterial Type Strains, Phase II (KMG-II): from individual species to whole genera.</title>
        <authorList>
            <person name="Goeker M."/>
        </authorList>
    </citation>
    <scope>NUCLEOTIDE SEQUENCE [LARGE SCALE GENOMIC DNA]</scope>
    <source>
        <strain evidence="10 11">DSM 28213</strain>
    </source>
</reference>
<evidence type="ECO:0000313" key="11">
    <source>
        <dbReference type="Proteomes" id="UP000295215"/>
    </source>
</evidence>
<evidence type="ECO:0000256" key="6">
    <source>
        <dbReference type="ARBA" id="ARBA00023136"/>
    </source>
</evidence>
<feature type="transmembrane region" description="Helical" evidence="7">
    <location>
        <begin position="369"/>
        <end position="391"/>
    </location>
</feature>
<evidence type="ECO:0000256" key="7">
    <source>
        <dbReference type="SAM" id="Phobius"/>
    </source>
</evidence>
<comment type="similarity">
    <text evidence="2">Belongs to the ABC-4 integral membrane protein family. LolC/E subfamily.</text>
</comment>
<feature type="domain" description="ABC3 transporter permease C-terminal" evidence="8">
    <location>
        <begin position="278"/>
        <end position="397"/>
    </location>
</feature>
<keyword evidence="3" id="KW-1003">Cell membrane</keyword>
<keyword evidence="6 7" id="KW-0472">Membrane</keyword>
<evidence type="ECO:0000313" key="10">
    <source>
        <dbReference type="EMBL" id="TDS61545.1"/>
    </source>
</evidence>
<dbReference type="InterPro" id="IPR051447">
    <property type="entry name" value="Lipoprotein-release_system"/>
</dbReference>
<dbReference type="GO" id="GO:0098797">
    <property type="term" value="C:plasma membrane protein complex"/>
    <property type="evidence" value="ECO:0007669"/>
    <property type="project" value="TreeGrafter"/>
</dbReference>
<feature type="domain" description="MacB-like periplasmic core" evidence="9">
    <location>
        <begin position="25"/>
        <end position="247"/>
    </location>
</feature>
<evidence type="ECO:0000256" key="4">
    <source>
        <dbReference type="ARBA" id="ARBA00022692"/>
    </source>
</evidence>
<organism evidence="10 11">
    <name type="scientific">Myroides indicus</name>
    <dbReference type="NCBI Taxonomy" id="1323422"/>
    <lineage>
        <taxon>Bacteria</taxon>
        <taxon>Pseudomonadati</taxon>
        <taxon>Bacteroidota</taxon>
        <taxon>Flavobacteriia</taxon>
        <taxon>Flavobacteriales</taxon>
        <taxon>Flavobacteriaceae</taxon>
        <taxon>Myroides</taxon>
    </lineage>
</organism>
<dbReference type="AlphaFoldDB" id="A0A4V3E8R1"/>
<keyword evidence="4 7" id="KW-0812">Transmembrane</keyword>
<feature type="transmembrane region" description="Helical" evidence="7">
    <location>
        <begin position="277"/>
        <end position="301"/>
    </location>
</feature>
<comment type="subcellular location">
    <subcellularLocation>
        <location evidence="1">Cell membrane</location>
        <topology evidence="1">Multi-pass membrane protein</topology>
    </subcellularLocation>
</comment>
<dbReference type="InterPro" id="IPR025857">
    <property type="entry name" value="MacB_PCD"/>
</dbReference>
<feature type="transmembrane region" description="Helical" evidence="7">
    <location>
        <begin position="21"/>
        <end position="46"/>
    </location>
</feature>
<dbReference type="PANTHER" id="PTHR30489:SF0">
    <property type="entry name" value="LIPOPROTEIN-RELEASING SYSTEM TRANSMEMBRANE PROTEIN LOLE"/>
    <property type="match status" value="1"/>
</dbReference>
<keyword evidence="11" id="KW-1185">Reference proteome</keyword>
<dbReference type="Proteomes" id="UP000295215">
    <property type="component" value="Unassembled WGS sequence"/>
</dbReference>
<dbReference type="RefSeq" id="WP_133712215.1">
    <property type="nucleotide sequence ID" value="NZ_SOAG01000008.1"/>
</dbReference>
<dbReference type="OrthoDB" id="1522724at2"/>
<evidence type="ECO:0000259" key="8">
    <source>
        <dbReference type="Pfam" id="PF02687"/>
    </source>
</evidence>
<proteinExistence type="inferred from homology"/>
<keyword evidence="5 7" id="KW-1133">Transmembrane helix</keyword>